<evidence type="ECO:0008006" key="4">
    <source>
        <dbReference type="Google" id="ProtNLM"/>
    </source>
</evidence>
<dbReference type="InParanoid" id="A0A0D0B8B4"/>
<keyword evidence="1" id="KW-0812">Transmembrane</keyword>
<feature type="non-terminal residue" evidence="2">
    <location>
        <position position="155"/>
    </location>
</feature>
<gene>
    <name evidence="2" type="ORF">CY34DRAFT_83231</name>
</gene>
<keyword evidence="1" id="KW-0472">Membrane</keyword>
<proteinExistence type="predicted"/>
<organism evidence="2 3">
    <name type="scientific">Suillus luteus UH-Slu-Lm8-n1</name>
    <dbReference type="NCBI Taxonomy" id="930992"/>
    <lineage>
        <taxon>Eukaryota</taxon>
        <taxon>Fungi</taxon>
        <taxon>Dikarya</taxon>
        <taxon>Basidiomycota</taxon>
        <taxon>Agaricomycotina</taxon>
        <taxon>Agaricomycetes</taxon>
        <taxon>Agaricomycetidae</taxon>
        <taxon>Boletales</taxon>
        <taxon>Suillineae</taxon>
        <taxon>Suillaceae</taxon>
        <taxon>Suillus</taxon>
    </lineage>
</organism>
<dbReference type="AlphaFoldDB" id="A0A0D0B8B4"/>
<keyword evidence="1" id="KW-1133">Transmembrane helix</keyword>
<feature type="transmembrane region" description="Helical" evidence="1">
    <location>
        <begin position="42"/>
        <end position="60"/>
    </location>
</feature>
<feature type="transmembrane region" description="Helical" evidence="1">
    <location>
        <begin position="72"/>
        <end position="98"/>
    </location>
</feature>
<reference evidence="3" key="2">
    <citation type="submission" date="2015-01" db="EMBL/GenBank/DDBJ databases">
        <title>Evolutionary Origins and Diversification of the Mycorrhizal Mutualists.</title>
        <authorList>
            <consortium name="DOE Joint Genome Institute"/>
            <consortium name="Mycorrhizal Genomics Consortium"/>
            <person name="Kohler A."/>
            <person name="Kuo A."/>
            <person name="Nagy L.G."/>
            <person name="Floudas D."/>
            <person name="Copeland A."/>
            <person name="Barry K.W."/>
            <person name="Cichocki N."/>
            <person name="Veneault-Fourrey C."/>
            <person name="LaButti K."/>
            <person name="Lindquist E.A."/>
            <person name="Lipzen A."/>
            <person name="Lundell T."/>
            <person name="Morin E."/>
            <person name="Murat C."/>
            <person name="Riley R."/>
            <person name="Ohm R."/>
            <person name="Sun H."/>
            <person name="Tunlid A."/>
            <person name="Henrissat B."/>
            <person name="Grigoriev I.V."/>
            <person name="Hibbett D.S."/>
            <person name="Martin F."/>
        </authorList>
    </citation>
    <scope>NUCLEOTIDE SEQUENCE [LARGE SCALE GENOMIC DNA]</scope>
    <source>
        <strain evidence="3">UH-Slu-Lm8-n1</strain>
    </source>
</reference>
<sequence length="155" mass="17381">PVVFSLIIFFGIIEFAISAWLTSQFNTHYNYYSLAGRDCTRFLLFTSIWTIAFSSHRMFFDFPPPDSVLCSMASHISLCLTWVFWTAGASSITATLSVQLNRNTQSLFVYCGQLIALEVFAWVILVLVTFAIFVVYTCGILASSRADGVRESQIA</sequence>
<keyword evidence="3" id="KW-1185">Reference proteome</keyword>
<name>A0A0D0B8B4_9AGAM</name>
<evidence type="ECO:0000313" key="3">
    <source>
        <dbReference type="Proteomes" id="UP000054485"/>
    </source>
</evidence>
<dbReference type="EMBL" id="KN835233">
    <property type="protein sequence ID" value="KIK42627.1"/>
    <property type="molecule type" value="Genomic_DNA"/>
</dbReference>
<reference evidence="2 3" key="1">
    <citation type="submission" date="2014-04" db="EMBL/GenBank/DDBJ databases">
        <authorList>
            <consortium name="DOE Joint Genome Institute"/>
            <person name="Kuo A."/>
            <person name="Ruytinx J."/>
            <person name="Rineau F."/>
            <person name="Colpaert J."/>
            <person name="Kohler A."/>
            <person name="Nagy L.G."/>
            <person name="Floudas D."/>
            <person name="Copeland A."/>
            <person name="Barry K.W."/>
            <person name="Cichocki N."/>
            <person name="Veneault-Fourrey C."/>
            <person name="LaButti K."/>
            <person name="Lindquist E.A."/>
            <person name="Lipzen A."/>
            <person name="Lundell T."/>
            <person name="Morin E."/>
            <person name="Murat C."/>
            <person name="Sun H."/>
            <person name="Tunlid A."/>
            <person name="Henrissat B."/>
            <person name="Grigoriev I.V."/>
            <person name="Hibbett D.S."/>
            <person name="Martin F."/>
            <person name="Nordberg H.P."/>
            <person name="Cantor M.N."/>
            <person name="Hua S.X."/>
        </authorList>
    </citation>
    <scope>NUCLEOTIDE SEQUENCE [LARGE SCALE GENOMIC DNA]</scope>
    <source>
        <strain evidence="2 3">UH-Slu-Lm8-n1</strain>
    </source>
</reference>
<protein>
    <recommendedName>
        <fullName evidence="4">MARVEL domain-containing protein</fullName>
    </recommendedName>
</protein>
<dbReference type="OrthoDB" id="2117453at2759"/>
<feature type="transmembrane region" description="Helical" evidence="1">
    <location>
        <begin position="6"/>
        <end position="22"/>
    </location>
</feature>
<dbReference type="STRING" id="930992.A0A0D0B8B4"/>
<evidence type="ECO:0000256" key="1">
    <source>
        <dbReference type="SAM" id="Phobius"/>
    </source>
</evidence>
<accession>A0A0D0B8B4</accession>
<evidence type="ECO:0000313" key="2">
    <source>
        <dbReference type="EMBL" id="KIK42627.1"/>
    </source>
</evidence>
<feature type="transmembrane region" description="Helical" evidence="1">
    <location>
        <begin position="119"/>
        <end position="142"/>
    </location>
</feature>
<dbReference type="Proteomes" id="UP000054485">
    <property type="component" value="Unassembled WGS sequence"/>
</dbReference>
<dbReference type="HOGENOM" id="CLU_109463_0_1_1"/>